<proteinExistence type="predicted"/>
<dbReference type="RefSeq" id="WP_264881193.1">
    <property type="nucleotide sequence ID" value="NZ_JAPDOB010000001.1"/>
</dbReference>
<keyword evidence="1" id="KW-0732">Signal</keyword>
<feature type="chain" id="PRO_5047451377" evidence="1">
    <location>
        <begin position="25"/>
        <end position="245"/>
    </location>
</feature>
<keyword evidence="3" id="KW-1185">Reference proteome</keyword>
<sequence>MKMIAFLRAAIVAAAMLVSAPVLAQEKTGLKPGFALAPNARIVLMRPSIKVGAQSTGGMFEPNADWTAQARDNIGKALQSTQVRLGNRVTPYDDAAGNDPVLLGQYQNLFKTLAGSVIEFQFFPGNRLPTKVRKGKFNWSIGQEVTRLPGLAGADYALFINTEDHYGSAGRKALQIFGAMAGVGIKSGLHIGYAGLIDLKTGELVWLNADQQMGGDVRDAVGATKRVNQLLEGFPAASTAVASAR</sequence>
<dbReference type="Proteomes" id="UP001526246">
    <property type="component" value="Unassembled WGS sequence"/>
</dbReference>
<protein>
    <submittedName>
        <fullName evidence="2">Uncharacterized protein</fullName>
    </submittedName>
</protein>
<gene>
    <name evidence="2" type="ORF">OMW55_04650</name>
</gene>
<accession>A0ABT3JEA4</accession>
<evidence type="ECO:0000256" key="1">
    <source>
        <dbReference type="SAM" id="SignalP"/>
    </source>
</evidence>
<organism evidence="2 3">
    <name type="scientific">Sphingomonas arvum</name>
    <dbReference type="NCBI Taxonomy" id="2992113"/>
    <lineage>
        <taxon>Bacteria</taxon>
        <taxon>Pseudomonadati</taxon>
        <taxon>Pseudomonadota</taxon>
        <taxon>Alphaproteobacteria</taxon>
        <taxon>Sphingomonadales</taxon>
        <taxon>Sphingomonadaceae</taxon>
        <taxon>Sphingomonas</taxon>
    </lineage>
</organism>
<name>A0ABT3JEA4_9SPHN</name>
<comment type="caution">
    <text evidence="2">The sequence shown here is derived from an EMBL/GenBank/DDBJ whole genome shotgun (WGS) entry which is preliminary data.</text>
</comment>
<feature type="signal peptide" evidence="1">
    <location>
        <begin position="1"/>
        <end position="24"/>
    </location>
</feature>
<evidence type="ECO:0000313" key="3">
    <source>
        <dbReference type="Proteomes" id="UP001526246"/>
    </source>
</evidence>
<evidence type="ECO:0000313" key="2">
    <source>
        <dbReference type="EMBL" id="MCW3797095.1"/>
    </source>
</evidence>
<reference evidence="2 3" key="1">
    <citation type="submission" date="2022-10" db="EMBL/GenBank/DDBJ databases">
        <title>Sphingomonas sp.</title>
        <authorList>
            <person name="Jin C."/>
        </authorList>
    </citation>
    <scope>NUCLEOTIDE SEQUENCE [LARGE SCALE GENOMIC DNA]</scope>
    <source>
        <strain evidence="2 3">BN140010</strain>
    </source>
</reference>
<dbReference type="EMBL" id="JAPDOB010000001">
    <property type="protein sequence ID" value="MCW3797095.1"/>
    <property type="molecule type" value="Genomic_DNA"/>
</dbReference>